<dbReference type="PANTHER" id="PTHR43581">
    <property type="entry name" value="ATP/GTP PHOSPHATASE"/>
    <property type="match status" value="1"/>
</dbReference>
<dbReference type="SMART" id="SM00382">
    <property type="entry name" value="AAA"/>
    <property type="match status" value="1"/>
</dbReference>
<keyword evidence="3" id="KW-1185">Reference proteome</keyword>
<dbReference type="InterPro" id="IPR003593">
    <property type="entry name" value="AAA+_ATPase"/>
</dbReference>
<dbReference type="Proteomes" id="UP000595498">
    <property type="component" value="Chromosome"/>
</dbReference>
<reference evidence="2 3" key="1">
    <citation type="submission" date="2021-01" db="EMBL/GenBank/DDBJ databases">
        <title>FDA dAtabase for Regulatory Grade micrObial Sequences (FDA-ARGOS): Supporting development and validation of Infectious Disease Dx tests.</title>
        <authorList>
            <person name="Sproer C."/>
            <person name="Gronow S."/>
            <person name="Severitt S."/>
            <person name="Schroder I."/>
            <person name="Tallon L."/>
            <person name="Sadzewicz L."/>
            <person name="Zhao X."/>
            <person name="Boylan J."/>
            <person name="Ott S."/>
            <person name="Bowen H."/>
            <person name="Vavikolanu K."/>
            <person name="Mehta A."/>
            <person name="Aluvathingal J."/>
            <person name="Nadendla S."/>
            <person name="Lowell S."/>
            <person name="Myers T."/>
            <person name="Yan Y."/>
            <person name="Sichtig H."/>
        </authorList>
    </citation>
    <scope>NUCLEOTIDE SEQUENCE [LARGE SCALE GENOMIC DNA]</scope>
    <source>
        <strain evidence="2 3">FDAARGOS_1141</strain>
    </source>
</reference>
<dbReference type="SUPFAM" id="SSF52540">
    <property type="entry name" value="P-loop containing nucleoside triphosphate hydrolases"/>
    <property type="match status" value="2"/>
</dbReference>
<protein>
    <submittedName>
        <fullName evidence="2">AAA family ATPase</fullName>
    </submittedName>
</protein>
<dbReference type="PANTHER" id="PTHR43581:SF2">
    <property type="entry name" value="EXCINUCLEASE ATPASE SUBUNIT"/>
    <property type="match status" value="1"/>
</dbReference>
<dbReference type="InterPro" id="IPR051396">
    <property type="entry name" value="Bact_Antivir_Def_Nuclease"/>
</dbReference>
<organism evidence="2 3">
    <name type="scientific">Sphingobacterium multivorum</name>
    <dbReference type="NCBI Taxonomy" id="28454"/>
    <lineage>
        <taxon>Bacteria</taxon>
        <taxon>Pseudomonadati</taxon>
        <taxon>Bacteroidota</taxon>
        <taxon>Sphingobacteriia</taxon>
        <taxon>Sphingobacteriales</taxon>
        <taxon>Sphingobacteriaceae</taxon>
        <taxon>Sphingobacterium</taxon>
    </lineage>
</organism>
<sequence>MNIKFLHNEVFNHLYKHYQEDEDFRFTLRQINRDSKLEKGFWFLGSEEYLSLSFWSGTDWKTQSPIIAFVVFKDGTSKVEINDKEHVLKNLGIREEICYALGLDESTIEYVKSDRLRYSDDYITSLAEFIRYEKPKVDQVLLSISTVQNSKNRLDFIEKKYFQKSLNRILDYQKQNILEHKVGVVDVKISSMAYTNPIEIKNIPEDCQWIFITGENGSGKTNLLRLLAAGICLNKNEENAFLIKEDFDTVVVLKNGTEKIENQVFYKGMKHISSVNALNENSKQIAFCSYGPVRLFSESTLLKSFNIENTEKIAKSRTFGLFNSFNILQDFSSKNIFTRNEKGKSITIYEQSFLENLVANLIDIIPSIGKIDLIENDGIYQLLYYQKTQNGEALLDKPVTFDKLSSGTRNLVGFILDLLIKLETQNKNVDDIANYTGIVIIDEIDLHLHPRMQKEIVVQLSKTFPKLQFIVTTHSPISLLGAPKNSIFLRTYIDDNDKTSCETLNIEVANLLPNTLLTSPVFGFQDLIPVDNELKSLETSEHYNEAVFKQILIKKLNERLEDSKNL</sequence>
<evidence type="ECO:0000259" key="1">
    <source>
        <dbReference type="SMART" id="SM00382"/>
    </source>
</evidence>
<dbReference type="Pfam" id="PF13304">
    <property type="entry name" value="AAA_21"/>
    <property type="match status" value="1"/>
</dbReference>
<proteinExistence type="predicted"/>
<dbReference type="EMBL" id="CP068224">
    <property type="protein sequence ID" value="QQT55339.1"/>
    <property type="molecule type" value="Genomic_DNA"/>
</dbReference>
<gene>
    <name evidence="2" type="ORF">I6I98_08815</name>
</gene>
<dbReference type="Gene3D" id="3.40.50.300">
    <property type="entry name" value="P-loop containing nucleotide triphosphate hydrolases"/>
    <property type="match status" value="1"/>
</dbReference>
<accession>A0ABX7CTA1</accession>
<name>A0ABX7CTA1_SPHMU</name>
<feature type="domain" description="AAA+ ATPase" evidence="1">
    <location>
        <begin position="206"/>
        <end position="497"/>
    </location>
</feature>
<evidence type="ECO:0000313" key="2">
    <source>
        <dbReference type="EMBL" id="QQT55339.1"/>
    </source>
</evidence>
<dbReference type="InterPro" id="IPR003959">
    <property type="entry name" value="ATPase_AAA_core"/>
</dbReference>
<evidence type="ECO:0000313" key="3">
    <source>
        <dbReference type="Proteomes" id="UP000595498"/>
    </source>
</evidence>
<dbReference type="InterPro" id="IPR027417">
    <property type="entry name" value="P-loop_NTPase"/>
</dbReference>